<dbReference type="EMBL" id="NUDP01000081">
    <property type="protein sequence ID" value="PEM66973.1"/>
    <property type="molecule type" value="Genomic_DNA"/>
</dbReference>
<evidence type="ECO:0000313" key="4">
    <source>
        <dbReference type="Proteomes" id="UP000195321"/>
    </source>
</evidence>
<gene>
    <name evidence="2" type="ORF">BW425_12970</name>
    <name evidence="3" type="ORF">CN613_20490</name>
</gene>
<proteinExistence type="predicted"/>
<reference evidence="2 4" key="1">
    <citation type="submission" date="2017-02" db="EMBL/GenBank/DDBJ databases">
        <title>Bacillus pseudomycoides isolate FSL K6-0042.</title>
        <authorList>
            <person name="Kovac J."/>
        </authorList>
    </citation>
    <scope>NUCLEOTIDE SEQUENCE [LARGE SCALE GENOMIC DNA]</scope>
    <source>
        <strain evidence="2 4">FSL K6-0042</strain>
    </source>
</reference>
<dbReference type="EMBL" id="MWPX01000012">
    <property type="protein sequence ID" value="OUM48564.1"/>
    <property type="molecule type" value="Genomic_DNA"/>
</dbReference>
<dbReference type="AlphaFoldDB" id="A0A1Y3MFJ1"/>
<dbReference type="Proteomes" id="UP000219775">
    <property type="component" value="Unassembled WGS sequence"/>
</dbReference>
<evidence type="ECO:0000313" key="2">
    <source>
        <dbReference type="EMBL" id="OUM48564.1"/>
    </source>
</evidence>
<organism evidence="2 4">
    <name type="scientific">Bacillus pseudomycoides</name>
    <dbReference type="NCBI Taxonomy" id="64104"/>
    <lineage>
        <taxon>Bacteria</taxon>
        <taxon>Bacillati</taxon>
        <taxon>Bacillota</taxon>
        <taxon>Bacilli</taxon>
        <taxon>Bacillales</taxon>
        <taxon>Bacillaceae</taxon>
        <taxon>Bacillus</taxon>
        <taxon>Bacillus cereus group</taxon>
    </lineage>
</organism>
<sequence>MKRLLILLVLILLCLVGAGCAKNKDVPSALEYSGRALVIGVIGEAPKDTFRNIKFVKVNLDQIKEKSEKVDGFLVMKEYFQEASEEKYTELFLGLKKPVFFIGLKDKPYLIFIEKDLDYNNAPTDKAMMYTQGFVNLGSGEGQYWGTGLYNETISEQSIHNMYIYVFQTIADYLSRH</sequence>
<feature type="signal peptide" evidence="1">
    <location>
        <begin position="1"/>
        <end position="21"/>
    </location>
</feature>
<accession>A0A1Y3MFJ1</accession>
<name>A0A1Y3MFJ1_9BACI</name>
<evidence type="ECO:0000313" key="3">
    <source>
        <dbReference type="EMBL" id="PEM66973.1"/>
    </source>
</evidence>
<protein>
    <recommendedName>
        <fullName evidence="6">Lipoprotein</fullName>
    </recommendedName>
</protein>
<dbReference type="RefSeq" id="WP_016112405.1">
    <property type="nucleotide sequence ID" value="NZ_CP189809.1"/>
</dbReference>
<comment type="caution">
    <text evidence="2">The sequence shown here is derived from an EMBL/GenBank/DDBJ whole genome shotgun (WGS) entry which is preliminary data.</text>
</comment>
<feature type="chain" id="PRO_5038297424" description="Lipoprotein" evidence="1">
    <location>
        <begin position="22"/>
        <end position="177"/>
    </location>
</feature>
<dbReference type="Proteomes" id="UP000195321">
    <property type="component" value="Unassembled WGS sequence"/>
</dbReference>
<evidence type="ECO:0000256" key="1">
    <source>
        <dbReference type="SAM" id="SignalP"/>
    </source>
</evidence>
<evidence type="ECO:0008006" key="6">
    <source>
        <dbReference type="Google" id="ProtNLM"/>
    </source>
</evidence>
<dbReference type="PROSITE" id="PS51257">
    <property type="entry name" value="PROKAR_LIPOPROTEIN"/>
    <property type="match status" value="1"/>
</dbReference>
<reference evidence="3 5" key="2">
    <citation type="submission" date="2017-09" db="EMBL/GenBank/DDBJ databases">
        <title>Large-scale bioinformatics analysis of Bacillus genomes uncovers conserved roles of natural products in bacterial physiology.</title>
        <authorList>
            <consortium name="Agbiome Team Llc"/>
            <person name="Bleich R.M."/>
            <person name="Grubbs K.J."/>
            <person name="Santa Maria K.C."/>
            <person name="Allen S.E."/>
            <person name="Farag S."/>
            <person name="Shank E.A."/>
            <person name="Bowers A."/>
        </authorList>
    </citation>
    <scope>NUCLEOTIDE SEQUENCE [LARGE SCALE GENOMIC DNA]</scope>
    <source>
        <strain evidence="3 5">AFS009893</strain>
    </source>
</reference>
<evidence type="ECO:0000313" key="5">
    <source>
        <dbReference type="Proteomes" id="UP000219775"/>
    </source>
</evidence>
<keyword evidence="1" id="KW-0732">Signal</keyword>